<dbReference type="Gene3D" id="3.30.70.270">
    <property type="match status" value="1"/>
</dbReference>
<dbReference type="InterPro" id="IPR000160">
    <property type="entry name" value="GGDEF_dom"/>
</dbReference>
<dbReference type="InterPro" id="IPR043128">
    <property type="entry name" value="Rev_trsase/Diguanyl_cyclase"/>
</dbReference>
<proteinExistence type="predicted"/>
<feature type="domain" description="GGDEF" evidence="1">
    <location>
        <begin position="1"/>
        <end position="83"/>
    </location>
</feature>
<name>A0A6J4HSU8_9ACTN</name>
<dbReference type="EMBL" id="CADCTF010000063">
    <property type="protein sequence ID" value="CAA9232468.1"/>
    <property type="molecule type" value="Genomic_DNA"/>
</dbReference>
<accession>A0A6J4HSU8</accession>
<dbReference type="InterPro" id="IPR029787">
    <property type="entry name" value="Nucleotide_cyclase"/>
</dbReference>
<evidence type="ECO:0000313" key="2">
    <source>
        <dbReference type="EMBL" id="CAA9232468.1"/>
    </source>
</evidence>
<reference evidence="2" key="1">
    <citation type="submission" date="2020-02" db="EMBL/GenBank/DDBJ databases">
        <authorList>
            <person name="Meier V. D."/>
        </authorList>
    </citation>
    <scope>NUCLEOTIDE SEQUENCE</scope>
    <source>
        <strain evidence="2">AVDCRST_MAG50</strain>
    </source>
</reference>
<evidence type="ECO:0000259" key="1">
    <source>
        <dbReference type="PROSITE" id="PS50887"/>
    </source>
</evidence>
<dbReference type="CDD" id="cd01949">
    <property type="entry name" value="GGDEF"/>
    <property type="match status" value="1"/>
</dbReference>
<gene>
    <name evidence="2" type="ORF">AVDCRST_MAG50-1255</name>
</gene>
<dbReference type="Pfam" id="PF00990">
    <property type="entry name" value="GGDEF"/>
    <property type="match status" value="1"/>
</dbReference>
<dbReference type="PANTHER" id="PTHR46663:SF3">
    <property type="entry name" value="SLL0267 PROTEIN"/>
    <property type="match status" value="1"/>
</dbReference>
<organism evidence="2">
    <name type="scientific">uncultured Acidimicrobiales bacterium</name>
    <dbReference type="NCBI Taxonomy" id="310071"/>
    <lineage>
        <taxon>Bacteria</taxon>
        <taxon>Bacillati</taxon>
        <taxon>Actinomycetota</taxon>
        <taxon>Acidimicrobiia</taxon>
        <taxon>Acidimicrobiales</taxon>
        <taxon>environmental samples</taxon>
    </lineage>
</organism>
<dbReference type="NCBIfam" id="TIGR00254">
    <property type="entry name" value="GGDEF"/>
    <property type="match status" value="1"/>
</dbReference>
<protein>
    <recommendedName>
        <fullName evidence="1">GGDEF domain-containing protein</fullName>
    </recommendedName>
</protein>
<dbReference type="AlphaFoldDB" id="A0A6J4HSU8"/>
<dbReference type="SUPFAM" id="SSF55073">
    <property type="entry name" value="Nucleotide cyclase"/>
    <property type="match status" value="1"/>
</dbReference>
<dbReference type="InterPro" id="IPR052163">
    <property type="entry name" value="DGC-Regulatory_Protein"/>
</dbReference>
<sequence>MNDTHGHHVGDDLLVAVARRLSGLVRPGDTLARVSGDEFIFLCEDLRSPDDVEILARRIDDAFVQPFVLGSIRLVSPSAWCRS</sequence>
<dbReference type="PROSITE" id="PS50887">
    <property type="entry name" value="GGDEF"/>
    <property type="match status" value="1"/>
</dbReference>
<dbReference type="PANTHER" id="PTHR46663">
    <property type="entry name" value="DIGUANYLATE CYCLASE DGCT-RELATED"/>
    <property type="match status" value="1"/>
</dbReference>